<dbReference type="EMBL" id="ML995499">
    <property type="protein sequence ID" value="KAF2137949.1"/>
    <property type="molecule type" value="Genomic_DNA"/>
</dbReference>
<dbReference type="CDD" id="cd00067">
    <property type="entry name" value="GAL4"/>
    <property type="match status" value="1"/>
</dbReference>
<accession>A0A6A6B1A5</accession>
<feature type="region of interest" description="Disordered" evidence="2">
    <location>
        <begin position="488"/>
        <end position="519"/>
    </location>
</feature>
<name>A0A6A6B1A5_9PEZI</name>
<dbReference type="GO" id="GO:0008270">
    <property type="term" value="F:zinc ion binding"/>
    <property type="evidence" value="ECO:0007669"/>
    <property type="project" value="InterPro"/>
</dbReference>
<dbReference type="SUPFAM" id="SSF57701">
    <property type="entry name" value="Zn2/Cys6 DNA-binding domain"/>
    <property type="match status" value="1"/>
</dbReference>
<gene>
    <name evidence="4" type="ORF">K452DRAFT_301663</name>
</gene>
<evidence type="ECO:0000256" key="2">
    <source>
        <dbReference type="SAM" id="MobiDB-lite"/>
    </source>
</evidence>
<dbReference type="PANTHER" id="PTHR38111:SF2">
    <property type="entry name" value="FINGER DOMAIN PROTEIN, PUTATIVE (AFU_ORTHOLOGUE AFUA_1G01560)-RELATED"/>
    <property type="match status" value="1"/>
</dbReference>
<keyword evidence="5" id="KW-1185">Reference proteome</keyword>
<evidence type="ECO:0000313" key="4">
    <source>
        <dbReference type="EMBL" id="KAF2137949.1"/>
    </source>
</evidence>
<dbReference type="InterPro" id="IPR001138">
    <property type="entry name" value="Zn2Cys6_DnaBD"/>
</dbReference>
<dbReference type="GO" id="GO:0000981">
    <property type="term" value="F:DNA-binding transcription factor activity, RNA polymerase II-specific"/>
    <property type="evidence" value="ECO:0007669"/>
    <property type="project" value="InterPro"/>
</dbReference>
<dbReference type="Gene3D" id="4.10.240.10">
    <property type="entry name" value="Zn(2)-C6 fungal-type DNA-binding domain"/>
    <property type="match status" value="1"/>
</dbReference>
<proteinExistence type="predicted"/>
<evidence type="ECO:0000313" key="5">
    <source>
        <dbReference type="Proteomes" id="UP000799438"/>
    </source>
</evidence>
<sequence>MVGVPKSDGCAPCKRRKIGCDRTWPACRNCQQGRRDCPGPSLRYAKFVDEGPKQRARRQAAAASDRPCSGVELVRGQDAFCRRACVGLPAAMSPSLADRLARHLVETLMKEREEPASQLRMFGPFIGEVPRMLGAAAALDSAANCLADMHAVTRRGRVGQTDPTLYGTALASLRAAVAHPDEGRSTLTLCAAALMAMTEAYAVGTCGTNRTFIAHLGGAAQMLRLRGPAAFQDAHSVERAILRAVTVGIALDALFSGRDNILTEPEWHAVAFDTTGLVEPRLSLNRIARAMSYLPALARDARAYHAARHDESTAKELLARAASLKGMLAMAGPFVEAAQADPALMWRAGPDRLAFANAGIAFSLWFFWAMSIAVDGIAAGLAPQQHDASLALACVGRARLLRDSWPWARGCRPLGAMYLDVGLILAHKALRLWGGEAGDGGEVLEALAGLSEGARAASAGDAVPWTVEHVERVGAWLTGGAVDERVALPPNGLRVPSQRQARSEGSDGRRLRTVAGSLP</sequence>
<organism evidence="4 5">
    <name type="scientific">Aplosporella prunicola CBS 121167</name>
    <dbReference type="NCBI Taxonomy" id="1176127"/>
    <lineage>
        <taxon>Eukaryota</taxon>
        <taxon>Fungi</taxon>
        <taxon>Dikarya</taxon>
        <taxon>Ascomycota</taxon>
        <taxon>Pezizomycotina</taxon>
        <taxon>Dothideomycetes</taxon>
        <taxon>Dothideomycetes incertae sedis</taxon>
        <taxon>Botryosphaeriales</taxon>
        <taxon>Aplosporellaceae</taxon>
        <taxon>Aplosporella</taxon>
    </lineage>
</organism>
<dbReference type="AlphaFoldDB" id="A0A6A6B1A5"/>
<dbReference type="Proteomes" id="UP000799438">
    <property type="component" value="Unassembled WGS sequence"/>
</dbReference>
<dbReference type="GeneID" id="54299982"/>
<dbReference type="PROSITE" id="PS00463">
    <property type="entry name" value="ZN2_CY6_FUNGAL_1"/>
    <property type="match status" value="1"/>
</dbReference>
<protein>
    <recommendedName>
        <fullName evidence="3">Zn(2)-C6 fungal-type domain-containing protein</fullName>
    </recommendedName>
</protein>
<evidence type="ECO:0000256" key="1">
    <source>
        <dbReference type="ARBA" id="ARBA00023242"/>
    </source>
</evidence>
<dbReference type="PROSITE" id="PS50048">
    <property type="entry name" value="ZN2_CY6_FUNGAL_2"/>
    <property type="match status" value="1"/>
</dbReference>
<dbReference type="InterPro" id="IPR053178">
    <property type="entry name" value="Osmoadaptation_assoc"/>
</dbReference>
<dbReference type="RefSeq" id="XP_033393664.1">
    <property type="nucleotide sequence ID" value="XM_033542485.1"/>
</dbReference>
<keyword evidence="1" id="KW-0539">Nucleus</keyword>
<evidence type="ECO:0000259" key="3">
    <source>
        <dbReference type="PROSITE" id="PS50048"/>
    </source>
</evidence>
<feature type="domain" description="Zn(2)-C6 fungal-type" evidence="3">
    <location>
        <begin position="9"/>
        <end position="37"/>
    </location>
</feature>
<reference evidence="4" key="1">
    <citation type="journal article" date="2020" name="Stud. Mycol.">
        <title>101 Dothideomycetes genomes: a test case for predicting lifestyles and emergence of pathogens.</title>
        <authorList>
            <person name="Haridas S."/>
            <person name="Albert R."/>
            <person name="Binder M."/>
            <person name="Bloem J."/>
            <person name="Labutti K."/>
            <person name="Salamov A."/>
            <person name="Andreopoulos B."/>
            <person name="Baker S."/>
            <person name="Barry K."/>
            <person name="Bills G."/>
            <person name="Bluhm B."/>
            <person name="Cannon C."/>
            <person name="Castanera R."/>
            <person name="Culley D."/>
            <person name="Daum C."/>
            <person name="Ezra D."/>
            <person name="Gonzalez J."/>
            <person name="Henrissat B."/>
            <person name="Kuo A."/>
            <person name="Liang C."/>
            <person name="Lipzen A."/>
            <person name="Lutzoni F."/>
            <person name="Magnuson J."/>
            <person name="Mondo S."/>
            <person name="Nolan M."/>
            <person name="Ohm R."/>
            <person name="Pangilinan J."/>
            <person name="Park H.-J."/>
            <person name="Ramirez L."/>
            <person name="Alfaro M."/>
            <person name="Sun H."/>
            <person name="Tritt A."/>
            <person name="Yoshinaga Y."/>
            <person name="Zwiers L.-H."/>
            <person name="Turgeon B."/>
            <person name="Goodwin S."/>
            <person name="Spatafora J."/>
            <person name="Crous P."/>
            <person name="Grigoriev I."/>
        </authorList>
    </citation>
    <scope>NUCLEOTIDE SEQUENCE</scope>
    <source>
        <strain evidence="4">CBS 121167</strain>
    </source>
</reference>
<dbReference type="OrthoDB" id="4314040at2759"/>
<dbReference type="InterPro" id="IPR036864">
    <property type="entry name" value="Zn2-C6_fun-type_DNA-bd_sf"/>
</dbReference>
<feature type="compositionally biased region" description="Basic and acidic residues" evidence="2">
    <location>
        <begin position="501"/>
        <end position="510"/>
    </location>
</feature>
<dbReference type="PANTHER" id="PTHR38111">
    <property type="entry name" value="ZN(2)-C6 FUNGAL-TYPE DOMAIN-CONTAINING PROTEIN-RELATED"/>
    <property type="match status" value="1"/>
</dbReference>